<name>A0A8J6TX96_9FLAO</name>
<reference evidence="1" key="1">
    <citation type="submission" date="2020-09" db="EMBL/GenBank/DDBJ databases">
        <title>Taishania pollutisoli gen. nov., sp. nov., Isolated from Tetrabromobisphenol A-Contaminated Soil.</title>
        <authorList>
            <person name="Chen Q."/>
        </authorList>
    </citation>
    <scope>NUCLEOTIDE SEQUENCE</scope>
    <source>
        <strain evidence="1">CZZ-1</strain>
    </source>
</reference>
<dbReference type="RefSeq" id="WP_163490067.1">
    <property type="nucleotide sequence ID" value="NZ_JACVEL010000003.1"/>
</dbReference>
<sequence>MVHRGEIVEQAVRKSGIPIATIAKRLGKSRRWMYLMFENPDVPLEVIKRIGEIIYYDFHDEFPMISGKSQSYTDTGLEYNTTETAEHWKNKYFKLLEEYNELLKKIASGMSK</sequence>
<proteinExistence type="predicted"/>
<dbReference type="AlphaFoldDB" id="A0A8J6TX96"/>
<evidence type="ECO:0000313" key="2">
    <source>
        <dbReference type="Proteomes" id="UP000652681"/>
    </source>
</evidence>
<comment type="caution">
    <text evidence="1">The sequence shown here is derived from an EMBL/GenBank/DDBJ whole genome shotgun (WGS) entry which is preliminary data.</text>
</comment>
<evidence type="ECO:0000313" key="1">
    <source>
        <dbReference type="EMBL" id="MBC9812206.1"/>
    </source>
</evidence>
<accession>A0A8J6TX96</accession>
<dbReference type="Proteomes" id="UP000652681">
    <property type="component" value="Unassembled WGS sequence"/>
</dbReference>
<protein>
    <submittedName>
        <fullName evidence="1">Uncharacterized protein</fullName>
    </submittedName>
</protein>
<keyword evidence="2" id="KW-1185">Reference proteome</keyword>
<organism evidence="1 2">
    <name type="scientific">Taishania pollutisoli</name>
    <dbReference type="NCBI Taxonomy" id="2766479"/>
    <lineage>
        <taxon>Bacteria</taxon>
        <taxon>Pseudomonadati</taxon>
        <taxon>Bacteroidota</taxon>
        <taxon>Flavobacteriia</taxon>
        <taxon>Flavobacteriales</taxon>
        <taxon>Crocinitomicaceae</taxon>
        <taxon>Taishania</taxon>
    </lineage>
</organism>
<gene>
    <name evidence="1" type="ORF">H9Y05_06905</name>
</gene>
<dbReference type="EMBL" id="JACVEL010000003">
    <property type="protein sequence ID" value="MBC9812206.1"/>
    <property type="molecule type" value="Genomic_DNA"/>
</dbReference>